<organism evidence="6 7">
    <name type="scientific">Sus scrofa</name>
    <name type="common">Pig</name>
    <dbReference type="NCBI Taxonomy" id="9823"/>
    <lineage>
        <taxon>Eukaryota</taxon>
        <taxon>Metazoa</taxon>
        <taxon>Chordata</taxon>
        <taxon>Craniata</taxon>
        <taxon>Vertebrata</taxon>
        <taxon>Euteleostomi</taxon>
        <taxon>Mammalia</taxon>
        <taxon>Eutheria</taxon>
        <taxon>Laurasiatheria</taxon>
        <taxon>Artiodactyla</taxon>
        <taxon>Suina</taxon>
        <taxon>Suidae</taxon>
        <taxon>Sus</taxon>
    </lineage>
</organism>
<dbReference type="Proteomes" id="UP000694722">
    <property type="component" value="Unplaced"/>
</dbReference>
<dbReference type="Ensembl" id="ENSSSCT00040096431.1">
    <property type="protein sequence ID" value="ENSSSCP00040042826.1"/>
    <property type="gene ID" value="ENSSSCG00040070295.1"/>
</dbReference>
<dbReference type="Proteomes" id="UP000694571">
    <property type="component" value="Unplaced"/>
</dbReference>
<feature type="domain" description="Ig-like" evidence="5">
    <location>
        <begin position="51"/>
        <end position="127"/>
    </location>
</feature>
<evidence type="ECO:0000256" key="4">
    <source>
        <dbReference type="ARBA" id="ARBA00023180"/>
    </source>
</evidence>
<comment type="subcellular location">
    <subcellularLocation>
        <location evidence="1">Membrane</location>
    </subcellularLocation>
</comment>
<evidence type="ECO:0000259" key="5">
    <source>
        <dbReference type="PROSITE" id="PS50835"/>
    </source>
</evidence>
<dbReference type="PANTHER" id="PTHR12080:SF97">
    <property type="entry name" value="IG-LIKE DOMAIN-CONTAINING PROTEIN"/>
    <property type="match status" value="1"/>
</dbReference>
<reference evidence="6" key="1">
    <citation type="submission" date="2025-05" db="UniProtKB">
        <authorList>
            <consortium name="Ensembl"/>
        </authorList>
    </citation>
    <scope>IDENTIFICATION</scope>
</reference>
<dbReference type="InterPro" id="IPR015631">
    <property type="entry name" value="CD2/SLAM_rcpt"/>
</dbReference>
<keyword evidence="4" id="KW-0325">Glycoprotein</keyword>
<dbReference type="Ensembl" id="ENSSSCT00050085136.1">
    <property type="protein sequence ID" value="ENSSSCP00050036565.1"/>
    <property type="gene ID" value="ENSSSCG00050062498.1"/>
</dbReference>
<evidence type="ECO:0000313" key="7">
    <source>
        <dbReference type="Proteomes" id="UP000694570"/>
    </source>
</evidence>
<proteinExistence type="predicted"/>
<name>A0A8D1C6B3_PIG</name>
<protein>
    <recommendedName>
        <fullName evidence="5">Ig-like domain-containing protein</fullName>
    </recommendedName>
</protein>
<dbReference type="Proteomes" id="UP000694725">
    <property type="component" value="Unplaced"/>
</dbReference>
<dbReference type="SUPFAM" id="SSF48726">
    <property type="entry name" value="Immunoglobulin"/>
    <property type="match status" value="1"/>
</dbReference>
<dbReference type="Ensembl" id="ENSSSCT00065048004.1">
    <property type="protein sequence ID" value="ENSSSCP00065020692.1"/>
    <property type="gene ID" value="ENSSSCG00065035252.1"/>
</dbReference>
<dbReference type="Proteomes" id="UP000694720">
    <property type="component" value="Unplaced"/>
</dbReference>
<keyword evidence="3" id="KW-0472">Membrane</keyword>
<dbReference type="AlphaFoldDB" id="A0A8D1C6B3"/>
<dbReference type="InterPro" id="IPR036179">
    <property type="entry name" value="Ig-like_dom_sf"/>
</dbReference>
<evidence type="ECO:0000256" key="2">
    <source>
        <dbReference type="ARBA" id="ARBA00022729"/>
    </source>
</evidence>
<dbReference type="Ensembl" id="ENSSSCT00035103728.1">
    <property type="protein sequence ID" value="ENSSSCP00035044396.1"/>
    <property type="gene ID" value="ENSSSCG00035076244.1"/>
</dbReference>
<dbReference type="InterPro" id="IPR007110">
    <property type="entry name" value="Ig-like_dom"/>
</dbReference>
<dbReference type="Proteomes" id="UP000694570">
    <property type="component" value="Unplaced"/>
</dbReference>
<keyword evidence="2" id="KW-0732">Signal</keyword>
<dbReference type="Gene3D" id="2.60.40.10">
    <property type="entry name" value="Immunoglobulins"/>
    <property type="match status" value="1"/>
</dbReference>
<dbReference type="PANTHER" id="PTHR12080">
    <property type="entry name" value="SIGNALING LYMPHOCYTIC ACTIVATION MOLECULE"/>
    <property type="match status" value="1"/>
</dbReference>
<dbReference type="PROSITE" id="PS50835">
    <property type="entry name" value="IG_LIKE"/>
    <property type="match status" value="1"/>
</dbReference>
<dbReference type="Ensembl" id="ENSSSCT00030046744.1">
    <property type="protein sequence ID" value="ENSSSCP00030021057.1"/>
    <property type="gene ID" value="ENSSSCG00030033785.1"/>
</dbReference>
<dbReference type="InterPro" id="IPR013783">
    <property type="entry name" value="Ig-like_fold"/>
</dbReference>
<evidence type="ECO:0000256" key="3">
    <source>
        <dbReference type="ARBA" id="ARBA00023136"/>
    </source>
</evidence>
<sequence length="185" mass="21185">MKDQLNVTKSNSLQLNNLTAADPRSYVAQIATTSLVFYSYDLRIFKRLPRPQVRVDSLPCEHNTCNITLRCSVEEGGESIIYEWTPMGLRAILSQEGSVLRDSWNTCDLNWTYTCTAMNPVGNSTLSLNLWELCAKEHSAKPFIYILHTLHQFLLLSLTPCRPASVSLITVFNNYFMLYVYSVWF</sequence>
<evidence type="ECO:0000313" key="6">
    <source>
        <dbReference type="Ensembl" id="ENSSSCP00030021057.1"/>
    </source>
</evidence>
<evidence type="ECO:0000256" key="1">
    <source>
        <dbReference type="ARBA" id="ARBA00004370"/>
    </source>
</evidence>
<accession>A0A8D1C6B3</accession>
<dbReference type="GO" id="GO:0016020">
    <property type="term" value="C:membrane"/>
    <property type="evidence" value="ECO:0007669"/>
    <property type="project" value="UniProtKB-SubCell"/>
</dbReference>